<dbReference type="RefSeq" id="XP_066650054.1">
    <property type="nucleotide sequence ID" value="XM_066794268.1"/>
</dbReference>
<feature type="compositionally biased region" description="Pro residues" evidence="1">
    <location>
        <begin position="287"/>
        <end position="298"/>
    </location>
</feature>
<protein>
    <submittedName>
        <fullName evidence="2">Uncharacterized protein</fullName>
    </submittedName>
</protein>
<reference evidence="2 3" key="1">
    <citation type="submission" date="2024-04" db="EMBL/GenBank/DDBJ databases">
        <title>Phyllosticta paracitricarpa is synonymous to the EU quarantine fungus P. citricarpa based on phylogenomic analyses.</title>
        <authorList>
            <consortium name="Lawrence Berkeley National Laboratory"/>
            <person name="Van ingen-buijs V.A."/>
            <person name="Van westerhoven A.C."/>
            <person name="Haridas S."/>
            <person name="Skiadas P."/>
            <person name="Martin F."/>
            <person name="Groenewald J.Z."/>
            <person name="Crous P.W."/>
            <person name="Seidl M.F."/>
        </authorList>
    </citation>
    <scope>NUCLEOTIDE SEQUENCE [LARGE SCALE GENOMIC DNA]</scope>
    <source>
        <strain evidence="2 3">CPC 17464</strain>
    </source>
</reference>
<accession>A0ABR1L2Y4</accession>
<evidence type="ECO:0000313" key="2">
    <source>
        <dbReference type="EMBL" id="KAK7529604.1"/>
    </source>
</evidence>
<evidence type="ECO:0000313" key="3">
    <source>
        <dbReference type="Proteomes" id="UP001360953"/>
    </source>
</evidence>
<feature type="region of interest" description="Disordered" evidence="1">
    <location>
        <begin position="199"/>
        <end position="230"/>
    </location>
</feature>
<sequence>MAWVKSSRASPVIRGQIWERVDAKQFLSEQVEGTGIIRSRCLDEMSGDRWDREMAADQVAGLEWREGDVMACPQPQVRSQFSHKTPKTPKTPTRPQPDRQTGQCASSLKRHVCLEGMRECISVLHHLDSPRLTSTRSTSPLVVPPACSALPTTTTTLFSPRMAIASNAIRRIRNTTPPATARFPFLCHQARLSCFSEWRTPAQNSPPDPPPTSSVSGVENPGKNLNSRRPTRHMLALLPTANLDCNLIRFPITSKRPLTSGIIPSSPTKRVPSASQSGSDHHACPGPGAPPRHTPTPSDPSSSG</sequence>
<feature type="region of interest" description="Disordered" evidence="1">
    <location>
        <begin position="73"/>
        <end position="105"/>
    </location>
</feature>
<gene>
    <name evidence="2" type="ORF">J3D65DRAFT_172761</name>
</gene>
<keyword evidence="3" id="KW-1185">Reference proteome</keyword>
<proteinExistence type="predicted"/>
<comment type="caution">
    <text evidence="2">The sequence shown here is derived from an EMBL/GenBank/DDBJ whole genome shotgun (WGS) entry which is preliminary data.</text>
</comment>
<dbReference type="GeneID" id="92027174"/>
<dbReference type="Proteomes" id="UP001360953">
    <property type="component" value="Unassembled WGS sequence"/>
</dbReference>
<feature type="region of interest" description="Disordered" evidence="1">
    <location>
        <begin position="257"/>
        <end position="304"/>
    </location>
</feature>
<organism evidence="2 3">
    <name type="scientific">Phyllosticta citribraziliensis</name>
    <dbReference type="NCBI Taxonomy" id="989973"/>
    <lineage>
        <taxon>Eukaryota</taxon>
        <taxon>Fungi</taxon>
        <taxon>Dikarya</taxon>
        <taxon>Ascomycota</taxon>
        <taxon>Pezizomycotina</taxon>
        <taxon>Dothideomycetes</taxon>
        <taxon>Dothideomycetes incertae sedis</taxon>
        <taxon>Botryosphaeriales</taxon>
        <taxon>Phyllostictaceae</taxon>
        <taxon>Phyllosticta</taxon>
    </lineage>
</organism>
<name>A0ABR1L2Y4_9PEZI</name>
<feature type="compositionally biased region" description="Polar residues" evidence="1">
    <location>
        <begin position="262"/>
        <end position="278"/>
    </location>
</feature>
<feature type="compositionally biased region" description="Low complexity" evidence="1">
    <location>
        <begin position="88"/>
        <end position="101"/>
    </location>
</feature>
<evidence type="ECO:0000256" key="1">
    <source>
        <dbReference type="SAM" id="MobiDB-lite"/>
    </source>
</evidence>
<dbReference type="EMBL" id="JBBPEH010000016">
    <property type="protein sequence ID" value="KAK7529604.1"/>
    <property type="molecule type" value="Genomic_DNA"/>
</dbReference>